<keyword evidence="2" id="KW-1133">Transmembrane helix</keyword>
<sequence>MPNRTSAKSAKAVKAAGKVAPARAGGGKKGNKPPLMQRIPWLTVGAVVVLVALVGALAASLLPKYQEQAALRERQEHVRQLRESLGQQFAPTEQNQDPSTQIQGVVKQEYPAGLHVDATQRVAYDKTPPFGGPHDASWANCMGTVYTKALREESAVHSLEHGAVWITYNPEKVDGDGVDTLNAWVDGEQYMLMSPHPDQEAPISLQSWGHQLAVNDAEDERIGQFVTALRLNSFEYPEVGADCATMGFDTENPPPYVSEAPGPDAVPMDGGGIQPDQGELGGAPGGLPSGLPGGIPAIPGMPGTLPQQQQAPLGAQPEPGAGQ</sequence>
<dbReference type="Proteomes" id="UP000565715">
    <property type="component" value="Unassembled WGS sequence"/>
</dbReference>
<keyword evidence="2" id="KW-0812">Transmembrane</keyword>
<feature type="transmembrane region" description="Helical" evidence="2">
    <location>
        <begin position="39"/>
        <end position="62"/>
    </location>
</feature>
<dbReference type="AlphaFoldDB" id="A0A846XQD9"/>
<feature type="compositionally biased region" description="Low complexity" evidence="1">
    <location>
        <begin position="1"/>
        <end position="23"/>
    </location>
</feature>
<name>A0A846XQD9_9NOCA</name>
<protein>
    <submittedName>
        <fullName evidence="3">DUF3105 domain-containing protein</fullName>
    </submittedName>
</protein>
<feature type="compositionally biased region" description="Gly residues" evidence="1">
    <location>
        <begin position="269"/>
        <end position="293"/>
    </location>
</feature>
<evidence type="ECO:0000313" key="3">
    <source>
        <dbReference type="EMBL" id="NKY36950.1"/>
    </source>
</evidence>
<proteinExistence type="predicted"/>
<dbReference type="EMBL" id="JAAXOO010000008">
    <property type="protein sequence ID" value="NKY36950.1"/>
    <property type="molecule type" value="Genomic_DNA"/>
</dbReference>
<keyword evidence="2" id="KW-0472">Membrane</keyword>
<feature type="region of interest" description="Disordered" evidence="1">
    <location>
        <begin position="250"/>
        <end position="323"/>
    </location>
</feature>
<gene>
    <name evidence="3" type="ORF">HGA13_28345</name>
</gene>
<keyword evidence="4" id="KW-1185">Reference proteome</keyword>
<dbReference type="RefSeq" id="WP_068041527.1">
    <property type="nucleotide sequence ID" value="NZ_JAAXOO010000008.1"/>
</dbReference>
<feature type="region of interest" description="Disordered" evidence="1">
    <location>
        <begin position="1"/>
        <end position="34"/>
    </location>
</feature>
<evidence type="ECO:0000256" key="1">
    <source>
        <dbReference type="SAM" id="MobiDB-lite"/>
    </source>
</evidence>
<comment type="caution">
    <text evidence="3">The sequence shown here is derived from an EMBL/GenBank/DDBJ whole genome shotgun (WGS) entry which is preliminary data.</text>
</comment>
<dbReference type="Pfam" id="PF11303">
    <property type="entry name" value="DUF3105"/>
    <property type="match status" value="1"/>
</dbReference>
<accession>A0A846XQD9</accession>
<dbReference type="InterPro" id="IPR021454">
    <property type="entry name" value="DUF3105"/>
</dbReference>
<feature type="compositionally biased region" description="Low complexity" evidence="1">
    <location>
        <begin position="294"/>
        <end position="323"/>
    </location>
</feature>
<evidence type="ECO:0000313" key="4">
    <source>
        <dbReference type="Proteomes" id="UP000565715"/>
    </source>
</evidence>
<reference evidence="3 4" key="1">
    <citation type="submission" date="2020-04" db="EMBL/GenBank/DDBJ databases">
        <title>MicrobeNet Type strains.</title>
        <authorList>
            <person name="Nicholson A.C."/>
        </authorList>
    </citation>
    <scope>NUCLEOTIDE SEQUENCE [LARGE SCALE GENOMIC DNA]</scope>
    <source>
        <strain evidence="3 4">DSM 45078</strain>
    </source>
</reference>
<organism evidence="3 4">
    <name type="scientific">Nocardia speluncae</name>
    <dbReference type="NCBI Taxonomy" id="419477"/>
    <lineage>
        <taxon>Bacteria</taxon>
        <taxon>Bacillati</taxon>
        <taxon>Actinomycetota</taxon>
        <taxon>Actinomycetes</taxon>
        <taxon>Mycobacteriales</taxon>
        <taxon>Nocardiaceae</taxon>
        <taxon>Nocardia</taxon>
    </lineage>
</organism>
<evidence type="ECO:0000256" key="2">
    <source>
        <dbReference type="SAM" id="Phobius"/>
    </source>
</evidence>